<dbReference type="Gene3D" id="1.10.8.10">
    <property type="entry name" value="DNA helicase RuvA subunit, C-terminal domain"/>
    <property type="match status" value="1"/>
</dbReference>
<dbReference type="EMBL" id="CP066092">
    <property type="protein sequence ID" value="QQB18650.1"/>
    <property type="molecule type" value="Genomic_DNA"/>
</dbReference>
<feature type="chain" id="PRO_5045354658" evidence="1">
    <location>
        <begin position="23"/>
        <end position="240"/>
    </location>
</feature>
<dbReference type="SUPFAM" id="SSF110849">
    <property type="entry name" value="ParB/Sulfiredoxin"/>
    <property type="match status" value="1"/>
</dbReference>
<keyword evidence="1" id="KW-0732">Signal</keyword>
<evidence type="ECO:0000313" key="2">
    <source>
        <dbReference type="EMBL" id="QQB18650.1"/>
    </source>
</evidence>
<feature type="signal peptide" evidence="1">
    <location>
        <begin position="1"/>
        <end position="22"/>
    </location>
</feature>
<dbReference type="InterPro" id="IPR016932">
    <property type="entry name" value="UCP029669"/>
</dbReference>
<name>A0A7T4DME3_AERJA</name>
<reference evidence="2 3" key="1">
    <citation type="submission" date="2020-12" db="EMBL/GenBank/DDBJ databases">
        <title>FDA dAtabase for Regulatory Grade micrObial Sequences (FDA-ARGOS): Supporting development and validation of Infectious Disease Dx tests.</title>
        <authorList>
            <person name="Sproer C."/>
            <person name="Gronow S."/>
            <person name="Severitt S."/>
            <person name="Schroder I."/>
            <person name="Tallon L."/>
            <person name="Sadzewicz L."/>
            <person name="Zhao X."/>
            <person name="Boylan J."/>
            <person name="Ott S."/>
            <person name="Bowen H."/>
            <person name="Vavikolanu K."/>
            <person name="Mehta A."/>
            <person name="Aluvathingal J."/>
            <person name="Nadendla S."/>
            <person name="Lowell S."/>
            <person name="Myers T."/>
            <person name="Yan Y."/>
            <person name="Sichtig H."/>
        </authorList>
    </citation>
    <scope>NUCLEOTIDE SEQUENCE [LARGE SCALE GENOMIC DNA]</scope>
    <source>
        <strain evidence="2 3">FDAARGOS_986</strain>
    </source>
</reference>
<evidence type="ECO:0000256" key="1">
    <source>
        <dbReference type="SAM" id="SignalP"/>
    </source>
</evidence>
<organism evidence="2 3">
    <name type="scientific">Aeromonas jandaei</name>
    <dbReference type="NCBI Taxonomy" id="650"/>
    <lineage>
        <taxon>Bacteria</taxon>
        <taxon>Pseudomonadati</taxon>
        <taxon>Pseudomonadota</taxon>
        <taxon>Gammaproteobacteria</taxon>
        <taxon>Aeromonadales</taxon>
        <taxon>Aeromonadaceae</taxon>
        <taxon>Aeromonas</taxon>
    </lineage>
</organism>
<dbReference type="Proteomes" id="UP000595481">
    <property type="component" value="Chromosome"/>
</dbReference>
<protein>
    <submittedName>
        <fullName evidence="2">Chromosome partitioning protein ParB</fullName>
    </submittedName>
</protein>
<dbReference type="RefSeq" id="WP_042032594.1">
    <property type="nucleotide sequence ID" value="NZ_CAWMFX010000047.1"/>
</dbReference>
<proteinExistence type="predicted"/>
<dbReference type="InterPro" id="IPR036086">
    <property type="entry name" value="ParB/Sulfiredoxin_sf"/>
</dbReference>
<dbReference type="Pfam" id="PF08857">
    <property type="entry name" value="ParBc_2"/>
    <property type="match status" value="1"/>
</dbReference>
<dbReference type="PIRSF" id="PIRSF029669">
    <property type="entry name" value="UCP029669"/>
    <property type="match status" value="1"/>
</dbReference>
<dbReference type="CDD" id="cd16390">
    <property type="entry name" value="ParB_N_Srx_like"/>
    <property type="match status" value="1"/>
</dbReference>
<evidence type="ECO:0000313" key="3">
    <source>
        <dbReference type="Proteomes" id="UP000595481"/>
    </source>
</evidence>
<accession>A0A7T4DME3</accession>
<dbReference type="Gene3D" id="3.90.1530.10">
    <property type="entry name" value="Conserved hypothetical protein from pyrococcus furiosus pfu- 392566-001, ParB domain"/>
    <property type="match status" value="1"/>
</dbReference>
<gene>
    <name evidence="2" type="ORF">I6H43_13855</name>
</gene>
<sequence length="240" mass="26968">MKAWLLPGCFLMVGALSQSAWALTPCQRDTAVGSWCEAGIETLHPTQGGVGQLQVDETQATLADMNPKQLDKLMKKKEIPVVIAPDGGYWLVDRHHLTKALWQQGVKQVRVKVIGRLQDKDNFWSQMQNNHWAWLKDEKGLPLTPEQLPTSIDKLPDYPYRTLAGLLQDAGYFSKQDQVYFVEFAWASWLGKQMQWMPIDSANLAARLQQAKRLACGSDAKDLPGYPGRQCSLNQSKTAN</sequence>
<dbReference type="InterPro" id="IPR014956">
    <property type="entry name" value="ParBc_2"/>
</dbReference>
<dbReference type="GeneID" id="69552381"/>
<keyword evidence="3" id="KW-1185">Reference proteome</keyword>